<dbReference type="KEGG" id="cbab:SMCB_1825"/>
<evidence type="ECO:0000256" key="6">
    <source>
        <dbReference type="ARBA" id="ARBA00023125"/>
    </source>
</evidence>
<keyword evidence="4" id="KW-0963">Cytoplasm</keyword>
<sequence length="74" mass="8493">MLAIRLPAEVESRLEALARATGRTKTFYAREAILEHLDDLEDLYLAEQRLIDIRSGKTQTVPLEEVMKRYGMEG</sequence>
<dbReference type="GO" id="GO:0003677">
    <property type="term" value="F:DNA binding"/>
    <property type="evidence" value="ECO:0007669"/>
    <property type="project" value="UniProtKB-KW"/>
</dbReference>
<reference evidence="7 8" key="1">
    <citation type="journal article" date="2014" name="Nat. Commun.">
        <title>Physiological and genomic features of highly alkaliphilic hydrogen-utilizing Betaproteobacteria from a continental serpentinizing site.</title>
        <authorList>
            <person name="Suzuki S."/>
            <person name="Kuenen J.G."/>
            <person name="Schipper K."/>
            <person name="van der Velde S."/>
            <person name="Ishii S."/>
            <person name="Wu A."/>
            <person name="Sorokin D.Y."/>
            <person name="Tenney A."/>
            <person name="Meng X.Y."/>
            <person name="Morrill P.L."/>
            <person name="Kamagata Y."/>
            <person name="Muyzer G."/>
            <person name="Nealson K.H."/>
        </authorList>
    </citation>
    <scope>NUCLEOTIDE SEQUENCE [LARGE SCALE GENOMIC DNA]</scope>
    <source>
        <strain evidence="7 8">B1</strain>
    </source>
</reference>
<dbReference type="RefSeq" id="WP_045536457.1">
    <property type="nucleotide sequence ID" value="NZ_AP014569.1"/>
</dbReference>
<evidence type="ECO:0000313" key="7">
    <source>
        <dbReference type="EMBL" id="BAO84053.1"/>
    </source>
</evidence>
<proteinExistence type="inferred from homology"/>
<dbReference type="InterPro" id="IPR010985">
    <property type="entry name" value="Ribbon_hlx_hlx"/>
</dbReference>
<evidence type="ECO:0000256" key="2">
    <source>
        <dbReference type="ARBA" id="ARBA00007183"/>
    </source>
</evidence>
<name>A0A060NWX4_9BURK</name>
<dbReference type="InterPro" id="IPR008876">
    <property type="entry name" value="TraY"/>
</dbReference>
<dbReference type="GO" id="GO:0006355">
    <property type="term" value="P:regulation of DNA-templated transcription"/>
    <property type="evidence" value="ECO:0007669"/>
    <property type="project" value="InterPro"/>
</dbReference>
<dbReference type="OrthoDB" id="9812023at2"/>
<evidence type="ECO:0000313" key="8">
    <source>
        <dbReference type="Proteomes" id="UP000066014"/>
    </source>
</evidence>
<accession>A0A060NWX4</accession>
<dbReference type="AlphaFoldDB" id="A0A060NWX4"/>
<dbReference type="Pfam" id="PF05509">
    <property type="entry name" value="TraY"/>
    <property type="match status" value="1"/>
</dbReference>
<dbReference type="HOGENOM" id="CLU_155311_6_1_4"/>
<comment type="similarity">
    <text evidence="2">Belongs to the TraY family.</text>
</comment>
<gene>
    <name evidence="7" type="primary">ORF24</name>
    <name evidence="7" type="ORF">SMCB_1825</name>
</gene>
<evidence type="ECO:0000256" key="1">
    <source>
        <dbReference type="ARBA" id="ARBA00004496"/>
    </source>
</evidence>
<dbReference type="Proteomes" id="UP000066014">
    <property type="component" value="Chromosome"/>
</dbReference>
<dbReference type="SUPFAM" id="SSF47598">
    <property type="entry name" value="Ribbon-helix-helix"/>
    <property type="match status" value="1"/>
</dbReference>
<dbReference type="GO" id="GO:0005737">
    <property type="term" value="C:cytoplasm"/>
    <property type="evidence" value="ECO:0007669"/>
    <property type="project" value="UniProtKB-SubCell"/>
</dbReference>
<dbReference type="STRING" id="1458426.SMCB_1825"/>
<keyword evidence="5" id="KW-0184">Conjugation</keyword>
<organism evidence="7 8">
    <name type="scientific">Serpentinimonas maccroryi</name>
    <dbReference type="NCBI Taxonomy" id="1458426"/>
    <lineage>
        <taxon>Bacteria</taxon>
        <taxon>Pseudomonadati</taxon>
        <taxon>Pseudomonadota</taxon>
        <taxon>Betaproteobacteria</taxon>
        <taxon>Burkholderiales</taxon>
        <taxon>Comamonadaceae</taxon>
        <taxon>Serpentinimonas</taxon>
    </lineage>
</organism>
<dbReference type="EMBL" id="AP014569">
    <property type="protein sequence ID" value="BAO84053.1"/>
    <property type="molecule type" value="Genomic_DNA"/>
</dbReference>
<evidence type="ECO:0000256" key="4">
    <source>
        <dbReference type="ARBA" id="ARBA00022490"/>
    </source>
</evidence>
<comment type="subcellular location">
    <subcellularLocation>
        <location evidence="1">Cytoplasm</location>
    </subcellularLocation>
</comment>
<keyword evidence="8" id="KW-1185">Reference proteome</keyword>
<evidence type="ECO:0000256" key="3">
    <source>
        <dbReference type="ARBA" id="ARBA00020541"/>
    </source>
</evidence>
<keyword evidence="6 7" id="KW-0238">DNA-binding</keyword>
<evidence type="ECO:0000256" key="5">
    <source>
        <dbReference type="ARBA" id="ARBA00022971"/>
    </source>
</evidence>
<protein>
    <recommendedName>
        <fullName evidence="3">Relaxosome protein TraY</fullName>
    </recommendedName>
</protein>